<evidence type="ECO:0000313" key="2">
    <source>
        <dbReference type="EMBL" id="MEY8538083.1"/>
    </source>
</evidence>
<name>A0ABV4D8L4_9LACT</name>
<evidence type="ECO:0000313" key="3">
    <source>
        <dbReference type="Proteomes" id="UP001565242"/>
    </source>
</evidence>
<keyword evidence="1" id="KW-0812">Transmembrane</keyword>
<feature type="transmembrane region" description="Helical" evidence="1">
    <location>
        <begin position="33"/>
        <end position="58"/>
    </location>
</feature>
<keyword evidence="3" id="KW-1185">Reference proteome</keyword>
<feature type="transmembrane region" description="Helical" evidence="1">
    <location>
        <begin position="97"/>
        <end position="118"/>
    </location>
</feature>
<organism evidence="2 3">
    <name type="scientific">Lactococcus muris</name>
    <dbReference type="NCBI Taxonomy" id="2941330"/>
    <lineage>
        <taxon>Bacteria</taxon>
        <taxon>Bacillati</taxon>
        <taxon>Bacillota</taxon>
        <taxon>Bacilli</taxon>
        <taxon>Lactobacillales</taxon>
        <taxon>Streptococcaceae</taxon>
        <taxon>Lactococcus</taxon>
    </lineage>
</organism>
<dbReference type="EMBL" id="JBCLSQ010000013">
    <property type="protein sequence ID" value="MEY8538083.1"/>
    <property type="molecule type" value="Genomic_DNA"/>
</dbReference>
<feature type="transmembrane region" description="Helical" evidence="1">
    <location>
        <begin position="127"/>
        <end position="148"/>
    </location>
</feature>
<sequence>MKNKIIHCFLFALILIASIVYIVFSHYSVELKYIMLIFSLISTVISVGVSQLIFKFFLKVFSLFEENEWPVLLTTFYSYLLLNILFLFAIQNIFDDITIVSIFSPMLVIYLSGLVCFFKKKHPLRKIIGATTAFYLFNVLFSLVGVFMK</sequence>
<reference evidence="2 3" key="1">
    <citation type="submission" date="2024-03" db="EMBL/GenBank/DDBJ databases">
        <title>Mouse gut bacterial collection (mGBC) of GemPharmatech.</title>
        <authorList>
            <person name="He Y."/>
            <person name="Dong L."/>
            <person name="Wu D."/>
            <person name="Gao X."/>
            <person name="Lin Z."/>
        </authorList>
    </citation>
    <scope>NUCLEOTIDE SEQUENCE [LARGE SCALE GENOMIC DNA]</scope>
    <source>
        <strain evidence="2 3">20-218</strain>
    </source>
</reference>
<gene>
    <name evidence="2" type="ORF">AALM99_06475</name>
</gene>
<proteinExistence type="predicted"/>
<feature type="transmembrane region" description="Helical" evidence="1">
    <location>
        <begin position="7"/>
        <end position="27"/>
    </location>
</feature>
<feature type="transmembrane region" description="Helical" evidence="1">
    <location>
        <begin position="70"/>
        <end position="91"/>
    </location>
</feature>
<dbReference type="RefSeq" id="WP_369918248.1">
    <property type="nucleotide sequence ID" value="NZ_JBCLSQ010000013.1"/>
</dbReference>
<comment type="caution">
    <text evidence="2">The sequence shown here is derived from an EMBL/GenBank/DDBJ whole genome shotgun (WGS) entry which is preliminary data.</text>
</comment>
<keyword evidence="1" id="KW-0472">Membrane</keyword>
<dbReference type="Proteomes" id="UP001565242">
    <property type="component" value="Unassembled WGS sequence"/>
</dbReference>
<evidence type="ECO:0000256" key="1">
    <source>
        <dbReference type="SAM" id="Phobius"/>
    </source>
</evidence>
<protein>
    <submittedName>
        <fullName evidence="2">Uncharacterized protein</fullName>
    </submittedName>
</protein>
<keyword evidence="1" id="KW-1133">Transmembrane helix</keyword>
<accession>A0ABV4D8L4</accession>